<evidence type="ECO:0000256" key="1">
    <source>
        <dbReference type="ARBA" id="ARBA00022475"/>
    </source>
</evidence>
<dbReference type="Pfam" id="PF02618">
    <property type="entry name" value="YceG"/>
    <property type="match status" value="1"/>
</dbReference>
<keyword evidence="2 7" id="KW-0812">Transmembrane</keyword>
<evidence type="ECO:0000256" key="6">
    <source>
        <dbReference type="ARBA" id="ARBA00023316"/>
    </source>
</evidence>
<name>A0ABQ3VVJ3_9LACO</name>
<gene>
    <name evidence="7" type="primary">mltG</name>
    <name evidence="8" type="ORF">YK48G_03200</name>
</gene>
<dbReference type="PANTHER" id="PTHR30518">
    <property type="entry name" value="ENDOLYTIC MUREIN TRANSGLYCOSYLASE"/>
    <property type="match status" value="1"/>
</dbReference>
<comment type="caution">
    <text evidence="8">The sequence shown here is derived from an EMBL/GenBank/DDBJ whole genome shotgun (WGS) entry which is preliminary data.</text>
</comment>
<keyword evidence="6 7" id="KW-0961">Cell wall biogenesis/degradation</keyword>
<dbReference type="EMBL" id="BNJR01000004">
    <property type="protein sequence ID" value="GHP12895.1"/>
    <property type="molecule type" value="Genomic_DNA"/>
</dbReference>
<dbReference type="CDD" id="cd08010">
    <property type="entry name" value="MltG_like"/>
    <property type="match status" value="1"/>
</dbReference>
<comment type="subcellular location">
    <subcellularLocation>
        <location evidence="7">Cell membrane</location>
        <topology evidence="7">Single-pass membrane protein</topology>
    </subcellularLocation>
</comment>
<dbReference type="HAMAP" id="MF_02065">
    <property type="entry name" value="MltG"/>
    <property type="match status" value="1"/>
</dbReference>
<keyword evidence="3 7" id="KW-1133">Transmembrane helix</keyword>
<comment type="function">
    <text evidence="7">Functions as a peptidoglycan terminase that cleaves nascent peptidoglycan strands endolytically to terminate their elongation.</text>
</comment>
<comment type="catalytic activity">
    <reaction evidence="7">
        <text>a peptidoglycan chain = a peptidoglycan chain with N-acetyl-1,6-anhydromuramyl-[peptide] at the reducing end + a peptidoglycan chain with N-acetylglucosamine at the non-reducing end.</text>
        <dbReference type="EC" id="4.2.2.29"/>
    </reaction>
</comment>
<dbReference type="Proteomes" id="UP000604765">
    <property type="component" value="Unassembled WGS sequence"/>
</dbReference>
<sequence>MRNNPDERRSPKPNRSLGRRIIISVITLIIVLAVTIGFMGYHYFQEALKPLNPKDNQVKQVHIPLGASNKQIGSILQNQKIVKSGMVFDYYVKSNNMANFRAGYYQLTPAMSLKKIAVRLQRGGTDQPIQSTKGKLLVREGINIDQIAKQVAATTDFTAKDFIALMKDKSFINQLAQKYPKLLASAMKAKGVRYRLEGYLYPATYEVKKNTSLKNLVEQMVAKTNQVLTPYYPEIKKSKLTLQEFMTLASLIEREGVNQVDRRKMAGVFLNRIRINMPIQSDISVLYAIRKNSKTLTAKDLQVDSPYNLYVNAGFGPGPFDSPSMSSISAVLHPLDRSKDYLYFFANTKTQKVYYSKTYAQHQAQIEKHSASKKDKN</sequence>
<keyword evidence="9" id="KW-1185">Reference proteome</keyword>
<keyword evidence="5 7" id="KW-0456">Lyase</keyword>
<accession>A0ABQ3VVJ3</accession>
<evidence type="ECO:0000256" key="3">
    <source>
        <dbReference type="ARBA" id="ARBA00022989"/>
    </source>
</evidence>
<reference evidence="8 9" key="1">
    <citation type="journal article" date="2021" name="Int. J. Syst. Evol. Microbiol.">
        <title>Lentilactobacillus fungorum sp. nov., isolated from spent mushroom substrates.</title>
        <authorList>
            <person name="Tohno M."/>
            <person name="Tanizawa Y."/>
            <person name="Kojima Y."/>
            <person name="Sakamoto M."/>
            <person name="Ohkuma M."/>
            <person name="Kobayashi H."/>
        </authorList>
    </citation>
    <scope>NUCLEOTIDE SEQUENCE [LARGE SCALE GENOMIC DNA]</scope>
    <source>
        <strain evidence="8 9">YK48G</strain>
    </source>
</reference>
<dbReference type="RefSeq" id="WP_203628948.1">
    <property type="nucleotide sequence ID" value="NZ_BNJR01000004.1"/>
</dbReference>
<dbReference type="Gene3D" id="3.30.1490.480">
    <property type="entry name" value="Endolytic murein transglycosylase"/>
    <property type="match status" value="1"/>
</dbReference>
<feature type="transmembrane region" description="Helical" evidence="7">
    <location>
        <begin position="21"/>
        <end position="44"/>
    </location>
</feature>
<feature type="site" description="Important for catalytic activity" evidence="7">
    <location>
        <position position="255"/>
    </location>
</feature>
<keyword evidence="1 7" id="KW-1003">Cell membrane</keyword>
<comment type="similarity">
    <text evidence="7">Belongs to the transglycosylase MltG family.</text>
</comment>
<dbReference type="GO" id="GO:0016829">
    <property type="term" value="F:lyase activity"/>
    <property type="evidence" value="ECO:0007669"/>
    <property type="project" value="UniProtKB-KW"/>
</dbReference>
<keyword evidence="4 7" id="KW-0472">Membrane</keyword>
<dbReference type="PANTHER" id="PTHR30518:SF2">
    <property type="entry name" value="ENDOLYTIC MUREIN TRANSGLYCOSYLASE"/>
    <property type="match status" value="1"/>
</dbReference>
<evidence type="ECO:0000256" key="2">
    <source>
        <dbReference type="ARBA" id="ARBA00022692"/>
    </source>
</evidence>
<dbReference type="InterPro" id="IPR003770">
    <property type="entry name" value="MLTG-like"/>
</dbReference>
<evidence type="ECO:0000256" key="4">
    <source>
        <dbReference type="ARBA" id="ARBA00023136"/>
    </source>
</evidence>
<proteinExistence type="inferred from homology"/>
<evidence type="ECO:0000313" key="9">
    <source>
        <dbReference type="Proteomes" id="UP000604765"/>
    </source>
</evidence>
<evidence type="ECO:0000313" key="8">
    <source>
        <dbReference type="EMBL" id="GHP12895.1"/>
    </source>
</evidence>
<dbReference type="EC" id="4.2.2.29" evidence="7"/>
<evidence type="ECO:0000256" key="5">
    <source>
        <dbReference type="ARBA" id="ARBA00023239"/>
    </source>
</evidence>
<dbReference type="NCBIfam" id="TIGR00247">
    <property type="entry name" value="endolytic transglycosylase MltG"/>
    <property type="match status" value="1"/>
</dbReference>
<evidence type="ECO:0000256" key="7">
    <source>
        <dbReference type="HAMAP-Rule" id="MF_02065"/>
    </source>
</evidence>
<organism evidence="8 9">
    <name type="scientific">Lentilactobacillus fungorum</name>
    <dbReference type="NCBI Taxonomy" id="2201250"/>
    <lineage>
        <taxon>Bacteria</taxon>
        <taxon>Bacillati</taxon>
        <taxon>Bacillota</taxon>
        <taxon>Bacilli</taxon>
        <taxon>Lactobacillales</taxon>
        <taxon>Lactobacillaceae</taxon>
        <taxon>Lentilactobacillus</taxon>
    </lineage>
</organism>
<protein>
    <recommendedName>
        <fullName evidence="7">Endolytic murein transglycosylase</fullName>
        <ecNumber evidence="7">4.2.2.29</ecNumber>
    </recommendedName>
    <alternativeName>
        <fullName evidence="7">Peptidoglycan lytic transglycosylase</fullName>
    </alternativeName>
    <alternativeName>
        <fullName evidence="7">Peptidoglycan polymerization terminase</fullName>
    </alternativeName>
</protein>